<evidence type="ECO:0000313" key="1">
    <source>
        <dbReference type="EMBL" id="NMH27437.1"/>
    </source>
</evidence>
<name>A0A972FKN6_9FLAO</name>
<evidence type="ECO:0000313" key="2">
    <source>
        <dbReference type="Proteomes" id="UP000712080"/>
    </source>
</evidence>
<dbReference type="RefSeq" id="WP_169526435.1">
    <property type="nucleotide sequence ID" value="NZ_JAAMPU010000100.1"/>
</dbReference>
<dbReference type="Gene3D" id="2.180.10.10">
    <property type="entry name" value="RHS repeat-associated core"/>
    <property type="match status" value="1"/>
</dbReference>
<reference evidence="1" key="1">
    <citation type="submission" date="2020-02" db="EMBL/GenBank/DDBJ databases">
        <title>Flavobacterium sp. genome.</title>
        <authorList>
            <person name="Jung H.S."/>
            <person name="Baek J.H."/>
            <person name="Jeon C.O."/>
        </authorList>
    </citation>
    <scope>NUCLEOTIDE SEQUENCE</scope>
    <source>
        <strain evidence="1">SE-s28</strain>
    </source>
</reference>
<dbReference type="NCBIfam" id="TIGR03696">
    <property type="entry name" value="Rhs_assc_core"/>
    <property type="match status" value="1"/>
</dbReference>
<organism evidence="1 2">
    <name type="scientific">Flavobacterium silvaticum</name>
    <dbReference type="NCBI Taxonomy" id="1852020"/>
    <lineage>
        <taxon>Bacteria</taxon>
        <taxon>Pseudomonadati</taxon>
        <taxon>Bacteroidota</taxon>
        <taxon>Flavobacteriia</taxon>
        <taxon>Flavobacteriales</taxon>
        <taxon>Flavobacteriaceae</taxon>
        <taxon>Flavobacterium</taxon>
    </lineage>
</organism>
<dbReference type="EMBL" id="JAAMPU010000100">
    <property type="protein sequence ID" value="NMH27437.1"/>
    <property type="molecule type" value="Genomic_DNA"/>
</dbReference>
<dbReference type="InterPro" id="IPR022385">
    <property type="entry name" value="Rhs_assc_core"/>
</dbReference>
<dbReference type="InterPro" id="IPR050708">
    <property type="entry name" value="T6SS_VgrG/RHS"/>
</dbReference>
<gene>
    <name evidence="1" type="ORF">G6047_05275</name>
</gene>
<dbReference type="PANTHER" id="PTHR32305">
    <property type="match status" value="1"/>
</dbReference>
<protein>
    <submittedName>
        <fullName evidence="1">RHS repeat-associated core domain-containing protein</fullName>
    </submittedName>
</protein>
<dbReference type="PANTHER" id="PTHR32305:SF15">
    <property type="entry name" value="PROTEIN RHSA-RELATED"/>
    <property type="match status" value="1"/>
</dbReference>
<proteinExistence type="predicted"/>
<keyword evidence="2" id="KW-1185">Reference proteome</keyword>
<sequence length="287" mass="32916">VTQVGQTERTLYLDGFQYVDDVLQFFPHPEGYVRATPKENPEEGQSEYDFSYVYQYKDHLGNIRMNYAYDFVDGETKILNEDHYYPFGLKHSNYSSGKKDFAREEEQLMIKPTPFGEENPYLYKYNGKEWQDELGLNIYDYGARNYDPAIGRWMNIDPLADKYYNFSPYVYVGNMPTIAVDPDGKDIVLTKSVRDDGTTVVNMTVTGKLINESGKAFTTEQMNSYAERLSSGIKESWGISGSDETNGKYEVNVITNISVVSDDNPLTSTDTAYRVVYQIRSFQNSQS</sequence>
<comment type="caution">
    <text evidence="1">The sequence shown here is derived from an EMBL/GenBank/DDBJ whole genome shotgun (WGS) entry which is preliminary data.</text>
</comment>
<feature type="non-terminal residue" evidence="1">
    <location>
        <position position="1"/>
    </location>
</feature>
<accession>A0A972FKN6</accession>
<dbReference type="Proteomes" id="UP000712080">
    <property type="component" value="Unassembled WGS sequence"/>
</dbReference>
<dbReference type="AlphaFoldDB" id="A0A972FKN6"/>